<dbReference type="STRING" id="879819.A0A0J0XW44"/>
<evidence type="ECO:0000313" key="3">
    <source>
        <dbReference type="Proteomes" id="UP000053611"/>
    </source>
</evidence>
<dbReference type="Proteomes" id="UP000053611">
    <property type="component" value="Unassembled WGS sequence"/>
</dbReference>
<keyword evidence="3" id="KW-1185">Reference proteome</keyword>
<feature type="transmembrane region" description="Helical" evidence="1">
    <location>
        <begin position="23"/>
        <end position="43"/>
    </location>
</feature>
<accession>A0A0J0XW44</accession>
<gene>
    <name evidence="2" type="ORF">CC85DRAFT_282798</name>
</gene>
<dbReference type="OrthoDB" id="2588793at2759"/>
<evidence type="ECO:0000313" key="2">
    <source>
        <dbReference type="EMBL" id="KLT45315.1"/>
    </source>
</evidence>
<sequence length="460" mass="51798">MFGQSGYQSLDPAANRSRRKRRLLAASMVLFGLIALGSLWHTAPQVTALLLKPDTCNPYALPGMLAYEPNDPHANRWHPFAGMRDETDPELRSDVKADACAQPAPALAAAFVRASWSAVPPSLPSNESALEPDFASAALGPDGRPWEDVEFARNRTVVFLGDSISRFTTKYFCDMVGERVIELNWQHPWAPAEILKDGSTREEPERDDAHLDPFGWHLLPPADPGSHLAHYCYAPGMDFLLIHLHAYGLDEEDFWKSKPSYIPPYTFEDRVHRLVRPYLNRIRATTGRGASAPELVYVNSGMWDVMRFAHEDIAADKSIASTLGSTRLAWYRRRVRDALTFVVREFPQAAVYWSASHYPIKASNGWFFGDIKPKHRPDIKLLRLAEMHGAAMSAFEDTADASPEDKAALDRVELGRWGLAMTGQEDHQIDDLHPTFLPGGYLWADMALWDLRHEVRRRGL</sequence>
<keyword evidence="1" id="KW-0812">Transmembrane</keyword>
<dbReference type="GeneID" id="28982714"/>
<dbReference type="AlphaFoldDB" id="A0A0J0XW44"/>
<dbReference type="EMBL" id="KQ087182">
    <property type="protein sequence ID" value="KLT45315.1"/>
    <property type="molecule type" value="Genomic_DNA"/>
</dbReference>
<keyword evidence="1" id="KW-0472">Membrane</keyword>
<keyword evidence="1" id="KW-1133">Transmembrane helix</keyword>
<evidence type="ECO:0000256" key="1">
    <source>
        <dbReference type="SAM" id="Phobius"/>
    </source>
</evidence>
<protein>
    <submittedName>
        <fullName evidence="2">Uncharacterized protein</fullName>
    </submittedName>
</protein>
<reference evidence="2 3" key="1">
    <citation type="submission" date="2015-03" db="EMBL/GenBank/DDBJ databases">
        <title>Genomics and transcriptomics of the oil-accumulating basidiomycete yeast T. oleaginosus allow insights into substrate utilization and the diverse evolutionary trajectories of mating systems in fungi.</title>
        <authorList>
            <consortium name="DOE Joint Genome Institute"/>
            <person name="Kourist R."/>
            <person name="Kracht O."/>
            <person name="Bracharz F."/>
            <person name="Lipzen A."/>
            <person name="Nolan M."/>
            <person name="Ohm R."/>
            <person name="Grigoriev I."/>
            <person name="Sun S."/>
            <person name="Heitman J."/>
            <person name="Bruck T."/>
            <person name="Nowrousian M."/>
        </authorList>
    </citation>
    <scope>NUCLEOTIDE SEQUENCE [LARGE SCALE GENOMIC DNA]</scope>
    <source>
        <strain evidence="2 3">IBC0246</strain>
    </source>
</reference>
<organism evidence="2 3">
    <name type="scientific">Cutaneotrichosporon oleaginosum</name>
    <dbReference type="NCBI Taxonomy" id="879819"/>
    <lineage>
        <taxon>Eukaryota</taxon>
        <taxon>Fungi</taxon>
        <taxon>Dikarya</taxon>
        <taxon>Basidiomycota</taxon>
        <taxon>Agaricomycotina</taxon>
        <taxon>Tremellomycetes</taxon>
        <taxon>Trichosporonales</taxon>
        <taxon>Trichosporonaceae</taxon>
        <taxon>Cutaneotrichosporon</taxon>
    </lineage>
</organism>
<name>A0A0J0XW44_9TREE</name>
<proteinExistence type="predicted"/>
<dbReference type="RefSeq" id="XP_018281806.1">
    <property type="nucleotide sequence ID" value="XM_018422111.1"/>
</dbReference>